<dbReference type="OrthoDB" id="10632068at2759"/>
<dbReference type="EMBL" id="GL891304">
    <property type="protein sequence ID" value="EGO58385.1"/>
    <property type="molecule type" value="Genomic_DNA"/>
</dbReference>
<dbReference type="Proteomes" id="UP000008065">
    <property type="component" value="Unassembled WGS sequence"/>
</dbReference>
<reference evidence="3" key="1">
    <citation type="journal article" date="2011" name="Genetics">
        <title>Massive changes in genome architecture accompany the transition to self-fertility in the filamentous fungus Neurospora tetrasperma.</title>
        <authorList>
            <person name="Ellison C.E."/>
            <person name="Stajich J.E."/>
            <person name="Jacobson D.J."/>
            <person name="Natvig D.O."/>
            <person name="Lapidus A."/>
            <person name="Foster B."/>
            <person name="Aerts A."/>
            <person name="Riley R."/>
            <person name="Lindquist E.A."/>
            <person name="Grigoriev I.V."/>
            <person name="Taylor J.W."/>
        </authorList>
    </citation>
    <scope>NUCLEOTIDE SEQUENCE [LARGE SCALE GENOMIC DNA]</scope>
    <source>
        <strain evidence="3">FGSC 2508 / P0657</strain>
    </source>
</reference>
<accession>F8MLB2</accession>
<feature type="compositionally biased region" description="Basic residues" evidence="1">
    <location>
        <begin position="346"/>
        <end position="357"/>
    </location>
</feature>
<proteinExistence type="predicted"/>
<feature type="region of interest" description="Disordered" evidence="1">
    <location>
        <begin position="278"/>
        <end position="318"/>
    </location>
</feature>
<dbReference type="KEGG" id="nte:NEUTE1DRAFT110498"/>
<keyword evidence="3" id="KW-1185">Reference proteome</keyword>
<evidence type="ECO:0000313" key="3">
    <source>
        <dbReference type="Proteomes" id="UP000008065"/>
    </source>
</evidence>
<sequence length="402" mass="42760">MYFNLLGGRLAQFGITPTGHEELLEHNPLSNVTEANIQSPIHLANLANDSSPIRHIPGSISPASRIEVRLSTDSLHYANNHTGGSSTLSDRELSLLNHPTQIGEVAAVPSLSTVVESIAFSTMNPAPSRDDPQLIGADTVIGGSQPHDSELQLPFPSLPPGGWDEQGNPIFCDIPRPEPSLPERARSELAFDEWVSDEQVAPDTAVLPPSLSRFELQQPRLTVPQPHLDEQGHSNPTPQEPAPDLYAADEVLADFSFFDIFGEPGPAGLASTTPAIAERAEAASRKRATPEPASPEPVSTENAPAQSAPARAPARALSARPAFRARMPIIVEREFRDKYCKVKCLGKSRAQNKRKKEGKPATRAGGGGSKKGDVGGRKKRDGNGKGSGAAGAVLNGRVQKAA</sequence>
<name>F8MLB2_NEUT8</name>
<evidence type="ECO:0000313" key="2">
    <source>
        <dbReference type="EMBL" id="EGO58385.1"/>
    </source>
</evidence>
<dbReference type="HOGENOM" id="CLU_685292_0_0_1"/>
<organism evidence="2 3">
    <name type="scientific">Neurospora tetrasperma (strain FGSC 2508 / ATCC MYA-4615 / P0657)</name>
    <dbReference type="NCBI Taxonomy" id="510951"/>
    <lineage>
        <taxon>Eukaryota</taxon>
        <taxon>Fungi</taxon>
        <taxon>Dikarya</taxon>
        <taxon>Ascomycota</taxon>
        <taxon>Pezizomycotina</taxon>
        <taxon>Sordariomycetes</taxon>
        <taxon>Sordariomycetidae</taxon>
        <taxon>Sordariales</taxon>
        <taxon>Sordariaceae</taxon>
        <taxon>Neurospora</taxon>
    </lineage>
</organism>
<feature type="compositionally biased region" description="Low complexity" evidence="1">
    <location>
        <begin position="303"/>
        <end position="318"/>
    </location>
</feature>
<gene>
    <name evidence="2" type="ORF">NEUTE1DRAFT_110498</name>
</gene>
<feature type="region of interest" description="Disordered" evidence="1">
    <location>
        <begin position="346"/>
        <end position="402"/>
    </location>
</feature>
<protein>
    <submittedName>
        <fullName evidence="2">Uncharacterized protein</fullName>
    </submittedName>
</protein>
<dbReference type="VEuPathDB" id="FungiDB:NEUTE1DRAFT_110498"/>
<dbReference type="AlphaFoldDB" id="F8MLB2"/>
<dbReference type="RefSeq" id="XP_009851424.1">
    <property type="nucleotide sequence ID" value="XM_009853122.1"/>
</dbReference>
<dbReference type="GeneID" id="20822513"/>
<evidence type="ECO:0000256" key="1">
    <source>
        <dbReference type="SAM" id="MobiDB-lite"/>
    </source>
</evidence>